<feature type="region of interest" description="Disordered" evidence="2">
    <location>
        <begin position="888"/>
        <end position="1071"/>
    </location>
</feature>
<dbReference type="OrthoDB" id="1938591at2759"/>
<feature type="region of interest" description="Disordered" evidence="2">
    <location>
        <begin position="64"/>
        <end position="92"/>
    </location>
</feature>
<feature type="coiled-coil region" evidence="1">
    <location>
        <begin position="230"/>
        <end position="295"/>
    </location>
</feature>
<dbReference type="CDD" id="cd16100">
    <property type="entry name" value="ARID"/>
    <property type="match status" value="1"/>
</dbReference>
<evidence type="ECO:0000259" key="3">
    <source>
        <dbReference type="PROSITE" id="PS51011"/>
    </source>
</evidence>
<proteinExistence type="predicted"/>
<dbReference type="Proteomes" id="UP000030669">
    <property type="component" value="Unassembled WGS sequence"/>
</dbReference>
<feature type="compositionally biased region" description="Polar residues" evidence="2">
    <location>
        <begin position="760"/>
        <end position="769"/>
    </location>
</feature>
<dbReference type="SMART" id="SM00501">
    <property type="entry name" value="BRIGHT"/>
    <property type="match status" value="1"/>
</dbReference>
<dbReference type="RefSeq" id="XP_007867601.1">
    <property type="nucleotide sequence ID" value="XM_007869410.1"/>
</dbReference>
<feature type="region of interest" description="Disordered" evidence="2">
    <location>
        <begin position="414"/>
        <end position="447"/>
    </location>
</feature>
<dbReference type="Pfam" id="PF01388">
    <property type="entry name" value="ARID"/>
    <property type="match status" value="1"/>
</dbReference>
<dbReference type="HOGENOM" id="CLU_006745_0_0_1"/>
<feature type="domain" description="ARID" evidence="3">
    <location>
        <begin position="471"/>
        <end position="574"/>
    </location>
</feature>
<feature type="region of interest" description="Disordered" evidence="2">
    <location>
        <begin position="319"/>
        <end position="375"/>
    </location>
</feature>
<name>S7RIX2_GLOTA</name>
<dbReference type="EMBL" id="KB469304">
    <property type="protein sequence ID" value="EPQ54305.1"/>
    <property type="molecule type" value="Genomic_DNA"/>
</dbReference>
<feature type="compositionally biased region" description="Polar residues" evidence="2">
    <location>
        <begin position="588"/>
        <end position="597"/>
    </location>
</feature>
<keyword evidence="5" id="KW-1185">Reference proteome</keyword>
<feature type="region of interest" description="Disordered" evidence="2">
    <location>
        <begin position="1164"/>
        <end position="1206"/>
    </location>
</feature>
<feature type="compositionally biased region" description="Polar residues" evidence="2">
    <location>
        <begin position="174"/>
        <end position="197"/>
    </location>
</feature>
<feature type="compositionally biased region" description="Low complexity" evidence="2">
    <location>
        <begin position="25"/>
        <end position="44"/>
    </location>
</feature>
<dbReference type="GeneID" id="19300245"/>
<sequence length="1259" mass="134867">MGQVNPQMNQQMFDFMRSNNMARAPGQQQMGQPQQPLGMGPSQMNPAQQQFRDLQNASQQMHNAFNPNFMNAGPSNGQQFPPNHPQAQQSAQAAINRNNLLAQMASGQMRQLEMIGLAQNQQPQNGPAGMAARIAHQQQFQQMLQQTQQNGGASISLPQNQLAQGTFFPHPSMTPVTDNRPNHSPQVASQLPVSMASQQQPQHIEAQQHPQRPPQAGGLPAQQVSPEQLKNTFNQMRQMARNEIEALSNEIQRLQHVHPKTSDIQLRMVALGRQVDEKKNKAAQLDRAIMDITNNPGKAMLFQPRNNAGPSAPMNGGVGINSAAGPTSVSTPMPGQRPGTTGPPQQNQPMWPGQQNMMAGSLSNGQLPHGSPSVAQQLPAQFNNSQGNLPQNVQQPGMPQTSNMVMQRSVSAQGPVGLTQRPPVNPSAMNNLGQPPVTKSDGSSETPQNFLQLLSTLPPALRARVQFPIAPLETQKFRDTYGNFCQRRGVTLDERALNISDRSIDLHALHSEVTKEGGYTNVTRKDLWAVIGARMGFVHFHANGQEPAKASSNVAQHLSHVYRQYLKDFDDLYVQTILSSRIKQFGNPNAVSGNNQPLRAPGAAPNALPGHLPPTNPNRPNAQQLAAMMSYARLSVAEMRARGLPDHVINLVEQNRPMLMQQAQQHEQFRGSLLRPSQPGMPSNGVPPNMQQRVPSAGPGQLSQGQNLALGNNGQNGARPGPPQGHASTPGMPGMDGSNHAALKAGLGPMNGAPPLAHMQPSQGAGSQRPTEEQLRDSMRKIDELRKSIQQNAPMNSVILPEEHRQPYRALFDRMCQMCDQLEPRLPFIHAAVPQDELVMKLLTIFRVKEVQKAAFSSASPRFLFPLERMGHMAHFVQSAYTHFISPVNADNRGSGPPGGPRGPPPIQSAGSPQPPMSTTPVPVGGVSPRPQPVPPAPSGTPARKKIVPPASNVSATSPAPPASASTPGASAATPITITNSPQLGKSPKPKATKPRAPAAPRRKPSIKASGEGGTQPSADATGKRKREEGPTPEDDVQAGSPPKKSKSEWEEPPSQDLAKRDEQADKIETDEDAIAFLRGIEDLMKKQVGSNGAVPPECSETLEYILKGYDGDITGADASSSGLSGALDPSALLASSPELSQHSTIDSNFDAFFDFSSFGAGDEDVSVSKAPTPDLVASSSANPSPESGADEPANQHAGVSTSTPKIADASVDDYLSGPLRLGIFGEVDGGESSFYSSDSWKWEGLMPTADPAWAISDT</sequence>
<dbReference type="OMA" id="EQPWAIF"/>
<feature type="compositionally biased region" description="Low complexity" evidence="2">
    <location>
        <begin position="331"/>
        <end position="349"/>
    </location>
</feature>
<feature type="compositionally biased region" description="Low complexity" evidence="2">
    <location>
        <begin position="700"/>
        <end position="718"/>
    </location>
</feature>
<keyword evidence="1" id="KW-0175">Coiled coil</keyword>
<dbReference type="SMART" id="SM01014">
    <property type="entry name" value="ARID"/>
    <property type="match status" value="1"/>
</dbReference>
<dbReference type="eggNOG" id="ENOG502QVXD">
    <property type="taxonomic scope" value="Eukaryota"/>
</dbReference>
<accession>S7RIX2</accession>
<feature type="compositionally biased region" description="Low complexity" evidence="2">
    <location>
        <begin position="198"/>
        <end position="210"/>
    </location>
</feature>
<dbReference type="SUPFAM" id="SSF46774">
    <property type="entry name" value="ARID-like"/>
    <property type="match status" value="1"/>
</dbReference>
<evidence type="ECO:0000256" key="1">
    <source>
        <dbReference type="SAM" id="Coils"/>
    </source>
</evidence>
<dbReference type="AlphaFoldDB" id="S7RIX2"/>
<dbReference type="PROSITE" id="PS51011">
    <property type="entry name" value="ARID"/>
    <property type="match status" value="1"/>
</dbReference>
<organism evidence="4 5">
    <name type="scientific">Gloeophyllum trabeum (strain ATCC 11539 / FP-39264 / Madison 617)</name>
    <name type="common">Brown rot fungus</name>
    <dbReference type="NCBI Taxonomy" id="670483"/>
    <lineage>
        <taxon>Eukaryota</taxon>
        <taxon>Fungi</taxon>
        <taxon>Dikarya</taxon>
        <taxon>Basidiomycota</taxon>
        <taxon>Agaricomycotina</taxon>
        <taxon>Agaricomycetes</taxon>
        <taxon>Gloeophyllales</taxon>
        <taxon>Gloeophyllaceae</taxon>
        <taxon>Gloeophyllum</taxon>
    </lineage>
</organism>
<feature type="compositionally biased region" description="Pro residues" evidence="2">
    <location>
        <begin position="898"/>
        <end position="918"/>
    </location>
</feature>
<feature type="compositionally biased region" description="Low complexity" evidence="2">
    <location>
        <begin position="949"/>
        <end position="975"/>
    </location>
</feature>
<reference evidence="4 5" key="1">
    <citation type="journal article" date="2012" name="Science">
        <title>The Paleozoic origin of enzymatic lignin decomposition reconstructed from 31 fungal genomes.</title>
        <authorList>
            <person name="Floudas D."/>
            <person name="Binder M."/>
            <person name="Riley R."/>
            <person name="Barry K."/>
            <person name="Blanchette R.A."/>
            <person name="Henrissat B."/>
            <person name="Martinez A.T."/>
            <person name="Otillar R."/>
            <person name="Spatafora J.W."/>
            <person name="Yadav J.S."/>
            <person name="Aerts A."/>
            <person name="Benoit I."/>
            <person name="Boyd A."/>
            <person name="Carlson A."/>
            <person name="Copeland A."/>
            <person name="Coutinho P.M."/>
            <person name="de Vries R.P."/>
            <person name="Ferreira P."/>
            <person name="Findley K."/>
            <person name="Foster B."/>
            <person name="Gaskell J."/>
            <person name="Glotzer D."/>
            <person name="Gorecki P."/>
            <person name="Heitman J."/>
            <person name="Hesse C."/>
            <person name="Hori C."/>
            <person name="Igarashi K."/>
            <person name="Jurgens J.A."/>
            <person name="Kallen N."/>
            <person name="Kersten P."/>
            <person name="Kohler A."/>
            <person name="Kuees U."/>
            <person name="Kumar T.K.A."/>
            <person name="Kuo A."/>
            <person name="LaButti K."/>
            <person name="Larrondo L.F."/>
            <person name="Lindquist E."/>
            <person name="Ling A."/>
            <person name="Lombard V."/>
            <person name="Lucas S."/>
            <person name="Lundell T."/>
            <person name="Martin R."/>
            <person name="McLaughlin D.J."/>
            <person name="Morgenstern I."/>
            <person name="Morin E."/>
            <person name="Murat C."/>
            <person name="Nagy L.G."/>
            <person name="Nolan M."/>
            <person name="Ohm R.A."/>
            <person name="Patyshakuliyeva A."/>
            <person name="Rokas A."/>
            <person name="Ruiz-Duenas F.J."/>
            <person name="Sabat G."/>
            <person name="Salamov A."/>
            <person name="Samejima M."/>
            <person name="Schmutz J."/>
            <person name="Slot J.C."/>
            <person name="St John F."/>
            <person name="Stenlid J."/>
            <person name="Sun H."/>
            <person name="Sun S."/>
            <person name="Syed K."/>
            <person name="Tsang A."/>
            <person name="Wiebenga A."/>
            <person name="Young D."/>
            <person name="Pisabarro A."/>
            <person name="Eastwood D.C."/>
            <person name="Martin F."/>
            <person name="Cullen D."/>
            <person name="Grigoriev I.V."/>
            <person name="Hibbett D.S."/>
        </authorList>
    </citation>
    <scope>NUCLEOTIDE SEQUENCE [LARGE SCALE GENOMIC DNA]</scope>
    <source>
        <strain evidence="4 5">ATCC 11539</strain>
    </source>
</reference>
<feature type="region of interest" description="Disordered" evidence="2">
    <location>
        <begin position="662"/>
        <end position="777"/>
    </location>
</feature>
<gene>
    <name evidence="4" type="ORF">GLOTRDRAFT_116858</name>
</gene>
<dbReference type="KEGG" id="gtr:GLOTRDRAFT_116858"/>
<evidence type="ECO:0000313" key="5">
    <source>
        <dbReference type="Proteomes" id="UP000030669"/>
    </source>
</evidence>
<dbReference type="STRING" id="670483.S7RIX2"/>
<protein>
    <recommendedName>
        <fullName evidence="3">ARID domain-containing protein</fullName>
    </recommendedName>
</protein>
<feature type="region of interest" description="Disordered" evidence="2">
    <location>
        <begin position="24"/>
        <end position="47"/>
    </location>
</feature>
<evidence type="ECO:0000313" key="4">
    <source>
        <dbReference type="EMBL" id="EPQ54305.1"/>
    </source>
</evidence>
<feature type="region of interest" description="Disordered" evidence="2">
    <location>
        <begin position="588"/>
        <end position="621"/>
    </location>
</feature>
<dbReference type="InterPro" id="IPR036431">
    <property type="entry name" value="ARID_dom_sf"/>
</dbReference>
<feature type="compositionally biased region" description="Polar residues" evidence="2">
    <location>
        <begin position="353"/>
        <end position="366"/>
    </location>
</feature>
<feature type="compositionally biased region" description="Pro residues" evidence="2">
    <location>
        <begin position="930"/>
        <end position="939"/>
    </location>
</feature>
<dbReference type="InterPro" id="IPR001606">
    <property type="entry name" value="ARID_dom"/>
</dbReference>
<dbReference type="GO" id="GO:0003677">
    <property type="term" value="F:DNA binding"/>
    <property type="evidence" value="ECO:0007669"/>
    <property type="project" value="InterPro"/>
</dbReference>
<dbReference type="Gene3D" id="1.10.150.60">
    <property type="entry name" value="ARID DNA-binding domain"/>
    <property type="match status" value="1"/>
</dbReference>
<evidence type="ECO:0000256" key="2">
    <source>
        <dbReference type="SAM" id="MobiDB-lite"/>
    </source>
</evidence>
<feature type="compositionally biased region" description="Basic and acidic residues" evidence="2">
    <location>
        <begin position="1058"/>
        <end position="1068"/>
    </location>
</feature>
<feature type="region of interest" description="Disordered" evidence="2">
    <location>
        <begin position="164"/>
        <end position="222"/>
    </location>
</feature>